<dbReference type="Proteomes" id="UP000886998">
    <property type="component" value="Unassembled WGS sequence"/>
</dbReference>
<dbReference type="AlphaFoldDB" id="A0A8X7BX12"/>
<accession>A0A8X7BX12</accession>
<name>A0A8X7BX12_9ARAC</name>
<evidence type="ECO:0000313" key="1">
    <source>
        <dbReference type="EMBL" id="GFY45049.1"/>
    </source>
</evidence>
<sequence>MCKTIPPSKSRQARKNEGWNIRTFFLASLLWKRDDAETSPENSHVSYSPSIQKKFQPLSFFSLASRFTKASVKNFLAILIVDSDSLESRNSVIKDEEIDF</sequence>
<protein>
    <submittedName>
        <fullName evidence="1">Uncharacterized protein</fullName>
    </submittedName>
</protein>
<keyword evidence="2" id="KW-1185">Reference proteome</keyword>
<evidence type="ECO:0000313" key="2">
    <source>
        <dbReference type="Proteomes" id="UP000886998"/>
    </source>
</evidence>
<gene>
    <name evidence="1" type="ORF">TNIN_205681</name>
</gene>
<proteinExistence type="predicted"/>
<organism evidence="1 2">
    <name type="scientific">Trichonephila inaurata madagascariensis</name>
    <dbReference type="NCBI Taxonomy" id="2747483"/>
    <lineage>
        <taxon>Eukaryota</taxon>
        <taxon>Metazoa</taxon>
        <taxon>Ecdysozoa</taxon>
        <taxon>Arthropoda</taxon>
        <taxon>Chelicerata</taxon>
        <taxon>Arachnida</taxon>
        <taxon>Araneae</taxon>
        <taxon>Araneomorphae</taxon>
        <taxon>Entelegynae</taxon>
        <taxon>Araneoidea</taxon>
        <taxon>Nephilidae</taxon>
        <taxon>Trichonephila</taxon>
        <taxon>Trichonephila inaurata</taxon>
    </lineage>
</organism>
<dbReference type="EMBL" id="BMAV01004566">
    <property type="protein sequence ID" value="GFY45049.1"/>
    <property type="molecule type" value="Genomic_DNA"/>
</dbReference>
<reference evidence="1" key="1">
    <citation type="submission" date="2020-08" db="EMBL/GenBank/DDBJ databases">
        <title>Multicomponent nature underlies the extraordinary mechanical properties of spider dragline silk.</title>
        <authorList>
            <person name="Kono N."/>
            <person name="Nakamura H."/>
            <person name="Mori M."/>
            <person name="Yoshida Y."/>
            <person name="Ohtoshi R."/>
            <person name="Malay A.D."/>
            <person name="Moran D.A.P."/>
            <person name="Tomita M."/>
            <person name="Numata K."/>
            <person name="Arakawa K."/>
        </authorList>
    </citation>
    <scope>NUCLEOTIDE SEQUENCE</scope>
</reference>
<comment type="caution">
    <text evidence="1">The sequence shown here is derived from an EMBL/GenBank/DDBJ whole genome shotgun (WGS) entry which is preliminary data.</text>
</comment>